<feature type="compositionally biased region" description="Polar residues" evidence="1">
    <location>
        <begin position="1"/>
        <end position="12"/>
    </location>
</feature>
<evidence type="ECO:0000259" key="2">
    <source>
        <dbReference type="Pfam" id="PF04073"/>
    </source>
</evidence>
<dbReference type="InterPro" id="IPR036754">
    <property type="entry name" value="YbaK/aa-tRNA-synt-asso_dom_sf"/>
</dbReference>
<feature type="region of interest" description="Disordered" evidence="1">
    <location>
        <begin position="1"/>
        <end position="30"/>
    </location>
</feature>
<dbReference type="PANTHER" id="PTHR30411">
    <property type="entry name" value="CYTOPLASMIC PROTEIN"/>
    <property type="match status" value="1"/>
</dbReference>
<feature type="compositionally biased region" description="Basic and acidic residues" evidence="1">
    <location>
        <begin position="13"/>
        <end position="22"/>
    </location>
</feature>
<protein>
    <recommendedName>
        <fullName evidence="2">YbaK/aminoacyl-tRNA synthetase-associated domain-containing protein</fullName>
    </recommendedName>
</protein>
<dbReference type="CDD" id="cd04332">
    <property type="entry name" value="YbaK_like"/>
    <property type="match status" value="1"/>
</dbReference>
<sequence>MGSTNLKTSLDPKTSKRPKEQKTQTMPAASAAPIKKLATGGVIIGNVPANEPPKLDAADIASCQVVQEMSDVQAQVQKACDRIGLTSAHFWRVRGDYYEQDLAWRRDILGAASVQQLCKSMIMENTKLTEEEAKASGRIKYVMFVLQYANGKLNKEKMHDVIRSMEGSKAAAKKQYSIRMVSQEVSNKLSGFPHNAVTPFGMATPIPVLLSERIRALPEGRVWLGGGEVDLKLRLDVAELVAKFESPAGVAPIFADVTE</sequence>
<dbReference type="Pfam" id="PF04073">
    <property type="entry name" value="tRNA_edit"/>
    <property type="match status" value="1"/>
</dbReference>
<feature type="domain" description="YbaK/aminoacyl-tRNA synthetase-associated" evidence="2">
    <location>
        <begin position="176"/>
        <end position="241"/>
    </location>
</feature>
<name>A0A7S2DTW2_9EUKA</name>
<evidence type="ECO:0000256" key="1">
    <source>
        <dbReference type="SAM" id="MobiDB-lite"/>
    </source>
</evidence>
<reference evidence="3" key="1">
    <citation type="submission" date="2021-01" db="EMBL/GenBank/DDBJ databases">
        <authorList>
            <person name="Corre E."/>
            <person name="Pelletier E."/>
            <person name="Niang G."/>
            <person name="Scheremetjew M."/>
            <person name="Finn R."/>
            <person name="Kale V."/>
            <person name="Holt S."/>
            <person name="Cochrane G."/>
            <person name="Meng A."/>
            <person name="Brown T."/>
            <person name="Cohen L."/>
        </authorList>
    </citation>
    <scope>NUCLEOTIDE SEQUENCE</scope>
    <source>
        <strain evidence="3">UTEX LB 985</strain>
    </source>
</reference>
<dbReference type="InterPro" id="IPR007214">
    <property type="entry name" value="YbaK/aa-tRNA-synth-assoc-dom"/>
</dbReference>
<dbReference type="SUPFAM" id="SSF55826">
    <property type="entry name" value="YbaK/ProRS associated domain"/>
    <property type="match status" value="1"/>
</dbReference>
<dbReference type="EMBL" id="HBGU01036904">
    <property type="protein sequence ID" value="CAD9462938.1"/>
    <property type="molecule type" value="Transcribed_RNA"/>
</dbReference>
<dbReference type="GO" id="GO:0002161">
    <property type="term" value="F:aminoacyl-tRNA deacylase activity"/>
    <property type="evidence" value="ECO:0007669"/>
    <property type="project" value="InterPro"/>
</dbReference>
<gene>
    <name evidence="3" type="ORF">CBRE1094_LOCUS20226</name>
</gene>
<dbReference type="AlphaFoldDB" id="A0A7S2DTW2"/>
<evidence type="ECO:0000313" key="3">
    <source>
        <dbReference type="EMBL" id="CAD9462938.1"/>
    </source>
</evidence>
<dbReference type="PANTHER" id="PTHR30411:SF4">
    <property type="entry name" value="YBAK_AMINOACYL-TRNA SYNTHETASE-ASSOCIATED DOMAIN-CONTAINING PROTEIN"/>
    <property type="match status" value="1"/>
</dbReference>
<accession>A0A7S2DTW2</accession>
<proteinExistence type="predicted"/>
<dbReference type="Gene3D" id="3.90.960.10">
    <property type="entry name" value="YbaK/aminoacyl-tRNA synthetase-associated domain"/>
    <property type="match status" value="1"/>
</dbReference>
<organism evidence="3">
    <name type="scientific">Haptolina brevifila</name>
    <dbReference type="NCBI Taxonomy" id="156173"/>
    <lineage>
        <taxon>Eukaryota</taxon>
        <taxon>Haptista</taxon>
        <taxon>Haptophyta</taxon>
        <taxon>Prymnesiophyceae</taxon>
        <taxon>Prymnesiales</taxon>
        <taxon>Prymnesiaceae</taxon>
        <taxon>Haptolina</taxon>
    </lineage>
</organism>